<name>A0A1A9ZIR2_GLOPL</name>
<proteinExistence type="predicted"/>
<protein>
    <submittedName>
        <fullName evidence="1">Uncharacterized protein</fullName>
    </submittedName>
</protein>
<dbReference type="EnsemblMetazoa" id="GPAI015954-RA">
    <property type="protein sequence ID" value="GPAI015954-PA"/>
    <property type="gene ID" value="GPAI015954"/>
</dbReference>
<evidence type="ECO:0000313" key="2">
    <source>
        <dbReference type="Proteomes" id="UP000092445"/>
    </source>
</evidence>
<dbReference type="AlphaFoldDB" id="A0A1A9ZIR2"/>
<dbReference type="VEuPathDB" id="VectorBase:GPAI015954"/>
<evidence type="ECO:0000313" key="1">
    <source>
        <dbReference type="EnsemblMetazoa" id="GPAI015954-PA"/>
    </source>
</evidence>
<reference evidence="1" key="2">
    <citation type="submission" date="2020-05" db="UniProtKB">
        <authorList>
            <consortium name="EnsemblMetazoa"/>
        </authorList>
    </citation>
    <scope>IDENTIFICATION</scope>
    <source>
        <strain evidence="1">IAEA</strain>
    </source>
</reference>
<organism evidence="1 2">
    <name type="scientific">Glossina pallidipes</name>
    <name type="common">Tsetse fly</name>
    <dbReference type="NCBI Taxonomy" id="7398"/>
    <lineage>
        <taxon>Eukaryota</taxon>
        <taxon>Metazoa</taxon>
        <taxon>Ecdysozoa</taxon>
        <taxon>Arthropoda</taxon>
        <taxon>Hexapoda</taxon>
        <taxon>Insecta</taxon>
        <taxon>Pterygota</taxon>
        <taxon>Neoptera</taxon>
        <taxon>Endopterygota</taxon>
        <taxon>Diptera</taxon>
        <taxon>Brachycera</taxon>
        <taxon>Muscomorpha</taxon>
        <taxon>Hippoboscoidea</taxon>
        <taxon>Glossinidae</taxon>
        <taxon>Glossina</taxon>
    </lineage>
</organism>
<reference evidence="2" key="1">
    <citation type="submission" date="2014-03" db="EMBL/GenBank/DDBJ databases">
        <authorList>
            <person name="Aksoy S."/>
            <person name="Warren W."/>
            <person name="Wilson R.K."/>
        </authorList>
    </citation>
    <scope>NUCLEOTIDE SEQUENCE [LARGE SCALE GENOMIC DNA]</scope>
    <source>
        <strain evidence="2">IAEA</strain>
    </source>
</reference>
<keyword evidence="2" id="KW-1185">Reference proteome</keyword>
<accession>A0A1A9ZIR2</accession>
<dbReference type="Proteomes" id="UP000092445">
    <property type="component" value="Unassembled WGS sequence"/>
</dbReference>
<sequence>MEHDFMMTLLEALLGWPHSKALVCIIHSTVVPNGRYLVGGQSVDTITKHSSIKCRAMVHFLGSHRSIIASNVYEVISSSTNRAEEEEDLEFFSLLRAQRWN</sequence>